<name>A0A3L6QLT0_PANMI</name>
<evidence type="ECO:0000313" key="6">
    <source>
        <dbReference type="Proteomes" id="UP000275267"/>
    </source>
</evidence>
<accession>A0A3L6QLT0</accession>
<dbReference type="GO" id="GO:0016020">
    <property type="term" value="C:membrane"/>
    <property type="evidence" value="ECO:0007669"/>
    <property type="project" value="UniProtKB-SubCell"/>
</dbReference>
<dbReference type="InterPro" id="IPR025287">
    <property type="entry name" value="WAK_GUB"/>
</dbReference>
<feature type="signal peptide" evidence="3">
    <location>
        <begin position="1"/>
        <end position="23"/>
    </location>
</feature>
<evidence type="ECO:0000256" key="3">
    <source>
        <dbReference type="SAM" id="SignalP"/>
    </source>
</evidence>
<comment type="caution">
    <text evidence="5">The sequence shown here is derived from an EMBL/GenBank/DDBJ whole genome shotgun (WGS) entry which is preliminary data.</text>
</comment>
<dbReference type="GO" id="GO:0030247">
    <property type="term" value="F:polysaccharide binding"/>
    <property type="evidence" value="ECO:0007669"/>
    <property type="project" value="InterPro"/>
</dbReference>
<dbReference type="STRING" id="4540.A0A3L6QLT0"/>
<organism evidence="5 6">
    <name type="scientific">Panicum miliaceum</name>
    <name type="common">Proso millet</name>
    <name type="synonym">Broomcorn millet</name>
    <dbReference type="NCBI Taxonomy" id="4540"/>
    <lineage>
        <taxon>Eukaryota</taxon>
        <taxon>Viridiplantae</taxon>
        <taxon>Streptophyta</taxon>
        <taxon>Embryophyta</taxon>
        <taxon>Tracheophyta</taxon>
        <taxon>Spermatophyta</taxon>
        <taxon>Magnoliopsida</taxon>
        <taxon>Liliopsida</taxon>
        <taxon>Poales</taxon>
        <taxon>Poaceae</taxon>
        <taxon>PACMAD clade</taxon>
        <taxon>Panicoideae</taxon>
        <taxon>Panicodae</taxon>
        <taxon>Paniceae</taxon>
        <taxon>Panicinae</taxon>
        <taxon>Panicum</taxon>
        <taxon>Panicum sect. Panicum</taxon>
    </lineage>
</organism>
<feature type="chain" id="PRO_5018256345" evidence="3">
    <location>
        <begin position="24"/>
        <end position="376"/>
    </location>
</feature>
<dbReference type="EMBL" id="PQIB02000011">
    <property type="protein sequence ID" value="RLM84832.1"/>
    <property type="molecule type" value="Genomic_DNA"/>
</dbReference>
<gene>
    <name evidence="5" type="ORF">C2845_PM04G08770</name>
</gene>
<keyword evidence="6" id="KW-1185">Reference proteome</keyword>
<dbReference type="AlphaFoldDB" id="A0A3L6QLT0"/>
<evidence type="ECO:0000313" key="5">
    <source>
        <dbReference type="EMBL" id="RLM84832.1"/>
    </source>
</evidence>
<evidence type="ECO:0000256" key="1">
    <source>
        <dbReference type="ARBA" id="ARBA00004167"/>
    </source>
</evidence>
<dbReference type="Pfam" id="PF13947">
    <property type="entry name" value="GUB_WAK_bind"/>
    <property type="match status" value="1"/>
</dbReference>
<dbReference type="OrthoDB" id="4062651at2759"/>
<protein>
    <submittedName>
        <fullName evidence="5">Wall-associated receptor kinase 4-like</fullName>
    </submittedName>
</protein>
<dbReference type="PANTHER" id="PTHR33491">
    <property type="entry name" value="OSJNBA0016N04.9 PROTEIN"/>
    <property type="match status" value="1"/>
</dbReference>
<reference evidence="6" key="1">
    <citation type="journal article" date="2019" name="Nat. Commun.">
        <title>The genome of broomcorn millet.</title>
        <authorList>
            <person name="Zou C."/>
            <person name="Miki D."/>
            <person name="Li D."/>
            <person name="Tang Q."/>
            <person name="Xiao L."/>
            <person name="Rajput S."/>
            <person name="Deng P."/>
            <person name="Jia W."/>
            <person name="Huang R."/>
            <person name="Zhang M."/>
            <person name="Sun Y."/>
            <person name="Hu J."/>
            <person name="Fu X."/>
            <person name="Schnable P.S."/>
            <person name="Li F."/>
            <person name="Zhang H."/>
            <person name="Feng B."/>
            <person name="Zhu X."/>
            <person name="Liu R."/>
            <person name="Schnable J.C."/>
            <person name="Zhu J.-K."/>
            <person name="Zhang H."/>
        </authorList>
    </citation>
    <scope>NUCLEOTIDE SEQUENCE [LARGE SCALE GENOMIC DNA]</scope>
</reference>
<sequence>MSPAAPSLLLCTLLLAVATLAAALGRRGCPTKCGDVDVPYPFGIGAGCFRSKGFEISCVNNGTMAVLPSATHYTIPVTSLSVAPQPEVKVMLPVAYRCYNSTGGTVGGFDGHVDVNTHGVYRISDSRNAFVVLGCNTGAYTSNSVSNGTGRYNYQYYMGCFAYCSGPGSAMDGRCASVGCCRVDIAPGLTDNVVSFEDWPHDGMDFSPCDIAFLVDKDGYDFRASDLRMDVEGTSMPVWLDWAIRDESALTCAAARNSTRYACVSANNIDECTHPEVYPCYGICKDTEGTYHCNLIIEFHRVLAKNNSGRAMFDKDISVTEEDVFVLEEMGKLAIECLNEEVEDRPDMKEVAEQLLMLRRAKRYGEWNYRSPHHFE</sequence>
<comment type="subcellular location">
    <subcellularLocation>
        <location evidence="1">Membrane</location>
        <topology evidence="1">Single-pass membrane protein</topology>
    </subcellularLocation>
</comment>
<dbReference type="Proteomes" id="UP000275267">
    <property type="component" value="Unassembled WGS sequence"/>
</dbReference>
<proteinExistence type="predicted"/>
<feature type="domain" description="Wall-associated receptor kinase galacturonan-binding" evidence="4">
    <location>
        <begin position="29"/>
        <end position="81"/>
    </location>
</feature>
<evidence type="ECO:0000259" key="4">
    <source>
        <dbReference type="Pfam" id="PF13947"/>
    </source>
</evidence>
<evidence type="ECO:0000256" key="2">
    <source>
        <dbReference type="ARBA" id="ARBA00022729"/>
    </source>
</evidence>
<keyword evidence="2 3" id="KW-0732">Signal</keyword>
<dbReference type="GO" id="GO:0016301">
    <property type="term" value="F:kinase activity"/>
    <property type="evidence" value="ECO:0007669"/>
    <property type="project" value="UniProtKB-KW"/>
</dbReference>